<comment type="catalytic activity">
    <reaction evidence="3">
        <text>3',5'-cyclic UMP + H2O = UMP + H(+)</text>
        <dbReference type="Rhea" id="RHEA:70575"/>
        <dbReference type="ChEBI" id="CHEBI:15377"/>
        <dbReference type="ChEBI" id="CHEBI:15378"/>
        <dbReference type="ChEBI" id="CHEBI:57865"/>
        <dbReference type="ChEBI" id="CHEBI:184387"/>
    </reaction>
    <physiologicalReaction direction="left-to-right" evidence="3">
        <dbReference type="Rhea" id="RHEA:70576"/>
    </physiologicalReaction>
</comment>
<evidence type="ECO:0000256" key="3">
    <source>
        <dbReference type="ARBA" id="ARBA00048505"/>
    </source>
</evidence>
<dbReference type="InterPro" id="IPR036866">
    <property type="entry name" value="RibonucZ/Hydroxyglut_hydro"/>
</dbReference>
<dbReference type="AlphaFoldDB" id="A0A927C674"/>
<dbReference type="EMBL" id="JACXJA010000008">
    <property type="protein sequence ID" value="MBD2862109.1"/>
    <property type="molecule type" value="Genomic_DNA"/>
</dbReference>
<accession>A0A927C674</accession>
<name>A0A927C674_9BACL</name>
<evidence type="ECO:0000313" key="5">
    <source>
        <dbReference type="EMBL" id="MBD2862109.1"/>
    </source>
</evidence>
<dbReference type="InterPro" id="IPR001279">
    <property type="entry name" value="Metallo-B-lactamas"/>
</dbReference>
<comment type="catalytic activity">
    <reaction evidence="1">
        <text>3',5'-cyclic CMP + H2O = CMP + H(+)</text>
        <dbReference type="Rhea" id="RHEA:72675"/>
        <dbReference type="ChEBI" id="CHEBI:15377"/>
        <dbReference type="ChEBI" id="CHEBI:15378"/>
        <dbReference type="ChEBI" id="CHEBI:58003"/>
        <dbReference type="ChEBI" id="CHEBI:60377"/>
    </reaction>
    <physiologicalReaction direction="left-to-right" evidence="1">
        <dbReference type="Rhea" id="RHEA:72676"/>
    </physiologicalReaction>
</comment>
<feature type="domain" description="Metallo-beta-lactamase" evidence="4">
    <location>
        <begin position="20"/>
        <end position="225"/>
    </location>
</feature>
<dbReference type="Proteomes" id="UP000639396">
    <property type="component" value="Unassembled WGS sequence"/>
</dbReference>
<comment type="caution">
    <text evidence="5">The sequence shown here is derived from an EMBL/GenBank/DDBJ whole genome shotgun (WGS) entry which is preliminary data.</text>
</comment>
<gene>
    <name evidence="5" type="ORF">IDH45_08955</name>
</gene>
<keyword evidence="6" id="KW-1185">Reference proteome</keyword>
<sequence>MNTNFKLLEIEFDYNGQHQVITPVLLQDEHERILVDCGYPGFIPHLEKALGRYGIGLESITQIIATHHDMDHIGSMAELKRKFPHIHIITHELEKPYLEGKRKSLRLEQAESSLEEIPPEAKPYAEQFIRFLQSIETAEVDRTVSGGDTLPWCGGIEIVHTPGHMPGHISLYLPAGKTLIAADAVVIEDAKLAIANPQYTLDLEEAVRSVRRLLEYDIEQLVCYHGGLFQGDVRQSLHELLRTYPIDGTSAQV</sequence>
<evidence type="ECO:0000313" key="6">
    <source>
        <dbReference type="Proteomes" id="UP000639396"/>
    </source>
</evidence>
<dbReference type="Pfam" id="PF00753">
    <property type="entry name" value="Lactamase_B"/>
    <property type="match status" value="1"/>
</dbReference>
<dbReference type="CDD" id="cd07721">
    <property type="entry name" value="yflN-like_MBL-fold"/>
    <property type="match status" value="1"/>
</dbReference>
<dbReference type="PANTHER" id="PTHR42951">
    <property type="entry name" value="METALLO-BETA-LACTAMASE DOMAIN-CONTAINING"/>
    <property type="match status" value="1"/>
</dbReference>
<comment type="function">
    <text evidence="2">Counteracts the endogenous Pycsar antiviral defense system. Phosphodiesterase that enables metal-dependent hydrolysis of host cyclic nucleotide Pycsar defense signals such as cCMP and cUMP.</text>
</comment>
<evidence type="ECO:0000259" key="4">
    <source>
        <dbReference type="SMART" id="SM00849"/>
    </source>
</evidence>
<reference evidence="5" key="1">
    <citation type="submission" date="2020-09" db="EMBL/GenBank/DDBJ databases">
        <title>A novel bacterium of genus Paenibacillus, isolated from South China Sea.</title>
        <authorList>
            <person name="Huang H."/>
            <person name="Mo K."/>
            <person name="Hu Y."/>
        </authorList>
    </citation>
    <scope>NUCLEOTIDE SEQUENCE</scope>
    <source>
        <strain evidence="5">IB182363</strain>
    </source>
</reference>
<dbReference type="InterPro" id="IPR050855">
    <property type="entry name" value="NDM-1-like"/>
</dbReference>
<dbReference type="SMART" id="SM00849">
    <property type="entry name" value="Lactamase_B"/>
    <property type="match status" value="1"/>
</dbReference>
<protein>
    <submittedName>
        <fullName evidence="5">MBL fold metallo-hydrolase</fullName>
    </submittedName>
</protein>
<organism evidence="5 6">
    <name type="scientific">Paenibacillus oceani</name>
    <dbReference type="NCBI Taxonomy" id="2772510"/>
    <lineage>
        <taxon>Bacteria</taxon>
        <taxon>Bacillati</taxon>
        <taxon>Bacillota</taxon>
        <taxon>Bacilli</taxon>
        <taxon>Bacillales</taxon>
        <taxon>Paenibacillaceae</taxon>
        <taxon>Paenibacillus</taxon>
    </lineage>
</organism>
<dbReference type="PANTHER" id="PTHR42951:SF15">
    <property type="entry name" value="METALLO-BETA-LACTAMASE SUPERFAMILY PROTEIN"/>
    <property type="match status" value="1"/>
</dbReference>
<evidence type="ECO:0000256" key="2">
    <source>
        <dbReference type="ARBA" id="ARBA00034301"/>
    </source>
</evidence>
<proteinExistence type="predicted"/>
<dbReference type="SUPFAM" id="SSF56281">
    <property type="entry name" value="Metallo-hydrolase/oxidoreductase"/>
    <property type="match status" value="1"/>
</dbReference>
<dbReference type="Gene3D" id="3.60.15.10">
    <property type="entry name" value="Ribonuclease Z/Hydroxyacylglutathione hydrolase-like"/>
    <property type="match status" value="1"/>
</dbReference>
<dbReference type="RefSeq" id="WP_190926692.1">
    <property type="nucleotide sequence ID" value="NZ_JACXJA010000008.1"/>
</dbReference>
<evidence type="ECO:0000256" key="1">
    <source>
        <dbReference type="ARBA" id="ARBA00034221"/>
    </source>
</evidence>